<gene>
    <name evidence="2" type="ORF">MTO99_10920</name>
</gene>
<proteinExistence type="predicted"/>
<accession>A0ABY4BU87</accession>
<dbReference type="EMBL" id="CP094528">
    <property type="protein sequence ID" value="UOE42705.1"/>
    <property type="molecule type" value="Genomic_DNA"/>
</dbReference>
<dbReference type="InterPro" id="IPR021517">
    <property type="entry name" value="DUF3180"/>
</dbReference>
<evidence type="ECO:0000313" key="3">
    <source>
        <dbReference type="Proteomes" id="UP000832097"/>
    </source>
</evidence>
<keyword evidence="3" id="KW-1185">Reference proteome</keyword>
<sequence>MKRTHPSTLVAFALGGLVVGYLLDLAIVSAGRPALVPPISLAVTLAGIGVIVVLVAWPIRRAVKGTSKRRIDPFHATRVAALAKASSVSGALVFGLAGGIALFLLTRAVVPGLGNVWLAVATAVGAALLLAGGLVAEWCCTLPPDDPEAQKESHANA</sequence>
<keyword evidence="1" id="KW-1133">Transmembrane helix</keyword>
<dbReference type="Pfam" id="PF11377">
    <property type="entry name" value="DUF3180"/>
    <property type="match status" value="1"/>
</dbReference>
<feature type="transmembrane region" description="Helical" evidence="1">
    <location>
        <begin position="79"/>
        <end position="104"/>
    </location>
</feature>
<feature type="transmembrane region" description="Helical" evidence="1">
    <location>
        <begin position="116"/>
        <end position="136"/>
    </location>
</feature>
<organism evidence="2 3">
    <name type="scientific">Agromyces larvae</name>
    <dbReference type="NCBI Taxonomy" id="2929802"/>
    <lineage>
        <taxon>Bacteria</taxon>
        <taxon>Bacillati</taxon>
        <taxon>Actinomycetota</taxon>
        <taxon>Actinomycetes</taxon>
        <taxon>Micrococcales</taxon>
        <taxon>Microbacteriaceae</taxon>
        <taxon>Agromyces</taxon>
    </lineage>
</organism>
<keyword evidence="1" id="KW-0472">Membrane</keyword>
<keyword evidence="1" id="KW-0812">Transmembrane</keyword>
<dbReference type="RefSeq" id="WP_243553637.1">
    <property type="nucleotide sequence ID" value="NZ_CP094528.1"/>
</dbReference>
<reference evidence="2 3" key="1">
    <citation type="submission" date="2022-03" db="EMBL/GenBank/DDBJ databases">
        <title>Mucilaginibacter sp. isolated from the gut of Protaetia brevitarsis seulensis larvae.</title>
        <authorList>
            <person name="Won M."/>
            <person name="Kim S.-J."/>
            <person name="Kwon S.-W."/>
        </authorList>
    </citation>
    <scope>NUCLEOTIDE SEQUENCE [LARGE SCALE GENOMIC DNA]</scope>
    <source>
        <strain evidence="2 3">CFWR-12</strain>
    </source>
</reference>
<feature type="transmembrane region" description="Helical" evidence="1">
    <location>
        <begin position="7"/>
        <end position="27"/>
    </location>
</feature>
<name>A0ABY4BU87_9MICO</name>
<dbReference type="Proteomes" id="UP000832097">
    <property type="component" value="Chromosome"/>
</dbReference>
<feature type="transmembrane region" description="Helical" evidence="1">
    <location>
        <begin position="39"/>
        <end position="59"/>
    </location>
</feature>
<protein>
    <submittedName>
        <fullName evidence="2">DUF3180 domain-containing protein</fullName>
    </submittedName>
</protein>
<evidence type="ECO:0000256" key="1">
    <source>
        <dbReference type="SAM" id="Phobius"/>
    </source>
</evidence>
<evidence type="ECO:0000313" key="2">
    <source>
        <dbReference type="EMBL" id="UOE42705.1"/>
    </source>
</evidence>